<protein>
    <submittedName>
        <fullName evidence="1">Uncharacterized protein</fullName>
    </submittedName>
</protein>
<sequence>MLNDHFSQCMLKDKPENVEHLYVMIDDQSNRTLASPQLFDMLTVGGDETKSTLYAQKLRLEWCIIVENCQGSVHIPKELRVNKTNILENGRRTLFDPCNNQIKLKEIVHDVFEKTNDDDKPGLAIEDRLFFNMMDSAKTKTEIRGIRCPLGTTGLNFFNNYKQVLRRAIVLDNCLTKRLNVERTFSIVHGGDVVKQSCRKSNDRKHWYLHIFPPED</sequence>
<gene>
    <name evidence="1" type="ORF">MGAL_10B054539</name>
</gene>
<keyword evidence="2" id="KW-1185">Reference proteome</keyword>
<evidence type="ECO:0000313" key="2">
    <source>
        <dbReference type="Proteomes" id="UP000596742"/>
    </source>
</evidence>
<accession>A0A8B6GKW5</accession>
<dbReference type="EMBL" id="UYJE01008652">
    <property type="protein sequence ID" value="VDI65794.1"/>
    <property type="molecule type" value="Genomic_DNA"/>
</dbReference>
<comment type="caution">
    <text evidence="1">The sequence shown here is derived from an EMBL/GenBank/DDBJ whole genome shotgun (WGS) entry which is preliminary data.</text>
</comment>
<name>A0A8B6GKW5_MYTGA</name>
<dbReference type="Proteomes" id="UP000596742">
    <property type="component" value="Unassembled WGS sequence"/>
</dbReference>
<proteinExistence type="predicted"/>
<evidence type="ECO:0000313" key="1">
    <source>
        <dbReference type="EMBL" id="VDI65794.1"/>
    </source>
</evidence>
<reference evidence="1" key="1">
    <citation type="submission" date="2018-11" db="EMBL/GenBank/DDBJ databases">
        <authorList>
            <person name="Alioto T."/>
            <person name="Alioto T."/>
        </authorList>
    </citation>
    <scope>NUCLEOTIDE SEQUENCE</scope>
</reference>
<dbReference type="AlphaFoldDB" id="A0A8B6GKW5"/>
<dbReference type="OrthoDB" id="10632325at2759"/>
<organism evidence="1 2">
    <name type="scientific">Mytilus galloprovincialis</name>
    <name type="common">Mediterranean mussel</name>
    <dbReference type="NCBI Taxonomy" id="29158"/>
    <lineage>
        <taxon>Eukaryota</taxon>
        <taxon>Metazoa</taxon>
        <taxon>Spiralia</taxon>
        <taxon>Lophotrochozoa</taxon>
        <taxon>Mollusca</taxon>
        <taxon>Bivalvia</taxon>
        <taxon>Autobranchia</taxon>
        <taxon>Pteriomorphia</taxon>
        <taxon>Mytilida</taxon>
        <taxon>Mytiloidea</taxon>
        <taxon>Mytilidae</taxon>
        <taxon>Mytilinae</taxon>
        <taxon>Mytilus</taxon>
    </lineage>
</organism>